<proteinExistence type="predicted"/>
<keyword evidence="2" id="KW-1185">Reference proteome</keyword>
<dbReference type="InterPro" id="IPR007493">
    <property type="entry name" value="DUF538"/>
</dbReference>
<evidence type="ECO:0000313" key="2">
    <source>
        <dbReference type="Proteomes" id="UP001327560"/>
    </source>
</evidence>
<name>A0AAQ3K269_9LILI</name>
<reference evidence="1 2" key="1">
    <citation type="submission" date="2023-10" db="EMBL/GenBank/DDBJ databases">
        <title>Chromosome-scale genome assembly provides insights into flower coloration mechanisms of Canna indica.</title>
        <authorList>
            <person name="Li C."/>
        </authorList>
    </citation>
    <scope>NUCLEOTIDE SEQUENCE [LARGE SCALE GENOMIC DNA]</scope>
    <source>
        <tissue evidence="1">Flower</tissue>
    </source>
</reference>
<organism evidence="1 2">
    <name type="scientific">Canna indica</name>
    <name type="common">Indian-shot</name>
    <dbReference type="NCBI Taxonomy" id="4628"/>
    <lineage>
        <taxon>Eukaryota</taxon>
        <taxon>Viridiplantae</taxon>
        <taxon>Streptophyta</taxon>
        <taxon>Embryophyta</taxon>
        <taxon>Tracheophyta</taxon>
        <taxon>Spermatophyta</taxon>
        <taxon>Magnoliopsida</taxon>
        <taxon>Liliopsida</taxon>
        <taxon>Zingiberales</taxon>
        <taxon>Cannaceae</taxon>
        <taxon>Canna</taxon>
    </lineage>
</organism>
<dbReference type="Proteomes" id="UP001327560">
    <property type="component" value="Chromosome 2"/>
</dbReference>
<protein>
    <submittedName>
        <fullName evidence="1">Uncharacterized protein</fullName>
    </submittedName>
</protein>
<dbReference type="Pfam" id="PF04398">
    <property type="entry name" value="DUF538"/>
    <property type="match status" value="1"/>
</dbReference>
<accession>A0AAQ3K269</accession>
<evidence type="ECO:0000313" key="1">
    <source>
        <dbReference type="EMBL" id="WOK98771.1"/>
    </source>
</evidence>
<dbReference type="Gene3D" id="2.30.240.10">
    <property type="entry name" value="At5g01610-like"/>
    <property type="match status" value="1"/>
</dbReference>
<gene>
    <name evidence="1" type="ORF">Cni_G07483</name>
</gene>
<dbReference type="InterPro" id="IPR036758">
    <property type="entry name" value="At5g01610-like"/>
</dbReference>
<dbReference type="PANTHER" id="PTHR31676">
    <property type="entry name" value="T31J12.3 PROTEIN-RELATED"/>
    <property type="match status" value="1"/>
</dbReference>
<dbReference type="AlphaFoldDB" id="A0AAQ3K269"/>
<sequence length="131" mass="14239">MTQSFVNGNLFSACLDVACTALFKNQVRYNASITGTISPGQIADLSSIAVQDIFIWFLVLAIRLDDNASGIIHSARFVVGKPPSTGRSTILLPHPSPTPQKPLTPHSLLPPRLHCCLRHTISWSSQARMST</sequence>
<dbReference type="SUPFAM" id="SSF141562">
    <property type="entry name" value="At5g01610-like"/>
    <property type="match status" value="1"/>
</dbReference>
<dbReference type="PANTHER" id="PTHR31676:SF110">
    <property type="entry name" value="TRANSMEMBRANE PROTEIN"/>
    <property type="match status" value="1"/>
</dbReference>
<dbReference type="EMBL" id="CP136891">
    <property type="protein sequence ID" value="WOK98771.1"/>
    <property type="molecule type" value="Genomic_DNA"/>
</dbReference>